<sequence length="107" mass="12329">MLAFDALELHYHLNQDSHEKYRKAVDRVDYRFRKRDRVLWKFDNILLWVLPMGKGVNIHSVRSFHVHTSGAGLDFSSSEVSLSASLAPETHLGLLMREVEGHKMLAV</sequence>
<proteinExistence type="predicted"/>
<organism evidence="1 2">
    <name type="scientific">Plakobranchus ocellatus</name>
    <dbReference type="NCBI Taxonomy" id="259542"/>
    <lineage>
        <taxon>Eukaryota</taxon>
        <taxon>Metazoa</taxon>
        <taxon>Spiralia</taxon>
        <taxon>Lophotrochozoa</taxon>
        <taxon>Mollusca</taxon>
        <taxon>Gastropoda</taxon>
        <taxon>Heterobranchia</taxon>
        <taxon>Euthyneura</taxon>
        <taxon>Panpulmonata</taxon>
        <taxon>Sacoglossa</taxon>
        <taxon>Placobranchoidea</taxon>
        <taxon>Plakobranchidae</taxon>
        <taxon>Plakobranchus</taxon>
    </lineage>
</organism>
<reference evidence="1 2" key="1">
    <citation type="journal article" date="2021" name="Elife">
        <title>Chloroplast acquisition without the gene transfer in kleptoplastic sea slugs, Plakobranchus ocellatus.</title>
        <authorList>
            <person name="Maeda T."/>
            <person name="Takahashi S."/>
            <person name="Yoshida T."/>
            <person name="Shimamura S."/>
            <person name="Takaki Y."/>
            <person name="Nagai Y."/>
            <person name="Toyoda A."/>
            <person name="Suzuki Y."/>
            <person name="Arimoto A."/>
            <person name="Ishii H."/>
            <person name="Satoh N."/>
            <person name="Nishiyama T."/>
            <person name="Hasebe M."/>
            <person name="Maruyama T."/>
            <person name="Minagawa J."/>
            <person name="Obokata J."/>
            <person name="Shigenobu S."/>
        </authorList>
    </citation>
    <scope>NUCLEOTIDE SEQUENCE [LARGE SCALE GENOMIC DNA]</scope>
</reference>
<comment type="caution">
    <text evidence="1">The sequence shown here is derived from an EMBL/GenBank/DDBJ whole genome shotgun (WGS) entry which is preliminary data.</text>
</comment>
<evidence type="ECO:0000313" key="2">
    <source>
        <dbReference type="Proteomes" id="UP000735302"/>
    </source>
</evidence>
<gene>
    <name evidence="1" type="ORF">PoB_004531900</name>
</gene>
<dbReference type="EMBL" id="BLXT01004995">
    <property type="protein sequence ID" value="GFO18814.1"/>
    <property type="molecule type" value="Genomic_DNA"/>
</dbReference>
<evidence type="ECO:0000313" key="1">
    <source>
        <dbReference type="EMBL" id="GFO18814.1"/>
    </source>
</evidence>
<dbReference type="AlphaFoldDB" id="A0AAV4BFF7"/>
<dbReference type="Proteomes" id="UP000735302">
    <property type="component" value="Unassembled WGS sequence"/>
</dbReference>
<protein>
    <submittedName>
        <fullName evidence="1">Uncharacterized protein</fullName>
    </submittedName>
</protein>
<keyword evidence="2" id="KW-1185">Reference proteome</keyword>
<accession>A0AAV4BFF7</accession>
<name>A0AAV4BFF7_9GAST</name>